<evidence type="ECO:0000256" key="3">
    <source>
        <dbReference type="ARBA" id="ARBA00022729"/>
    </source>
</evidence>
<evidence type="ECO:0000256" key="6">
    <source>
        <dbReference type="ARBA" id="ARBA00023277"/>
    </source>
</evidence>
<dbReference type="FunFam" id="2.70.100.10:FF:000001">
    <property type="entry name" value="Glucanase"/>
    <property type="match status" value="1"/>
</dbReference>
<dbReference type="EMBL" id="MU006225">
    <property type="protein sequence ID" value="KAF2826699.1"/>
    <property type="molecule type" value="Genomic_DNA"/>
</dbReference>
<evidence type="ECO:0000256" key="2">
    <source>
        <dbReference type="ARBA" id="ARBA00006044"/>
    </source>
</evidence>
<reference evidence="11" key="1">
    <citation type="journal article" date="2020" name="Stud. Mycol.">
        <title>101 Dothideomycetes genomes: a test case for predicting lifestyles and emergence of pathogens.</title>
        <authorList>
            <person name="Haridas S."/>
            <person name="Albert R."/>
            <person name="Binder M."/>
            <person name="Bloem J."/>
            <person name="Labutti K."/>
            <person name="Salamov A."/>
            <person name="Andreopoulos B."/>
            <person name="Baker S."/>
            <person name="Barry K."/>
            <person name="Bills G."/>
            <person name="Bluhm B."/>
            <person name="Cannon C."/>
            <person name="Castanera R."/>
            <person name="Culley D."/>
            <person name="Daum C."/>
            <person name="Ezra D."/>
            <person name="Gonzalez J."/>
            <person name="Henrissat B."/>
            <person name="Kuo A."/>
            <person name="Liang C."/>
            <person name="Lipzen A."/>
            <person name="Lutzoni F."/>
            <person name="Magnuson J."/>
            <person name="Mondo S."/>
            <person name="Nolan M."/>
            <person name="Ohm R."/>
            <person name="Pangilinan J."/>
            <person name="Park H.-J."/>
            <person name="Ramirez L."/>
            <person name="Alfaro M."/>
            <person name="Sun H."/>
            <person name="Tritt A."/>
            <person name="Yoshinaga Y."/>
            <person name="Zwiers L.-H."/>
            <person name="Turgeon B."/>
            <person name="Goodwin S."/>
            <person name="Spatafora J."/>
            <person name="Crous P."/>
            <person name="Grigoriev I."/>
        </authorList>
    </citation>
    <scope>NUCLEOTIDE SEQUENCE</scope>
    <source>
        <strain evidence="11">CBS 113818</strain>
    </source>
</reference>
<evidence type="ECO:0000256" key="9">
    <source>
        <dbReference type="RuleBase" id="RU361164"/>
    </source>
</evidence>
<comment type="similarity">
    <text evidence="2 9">Belongs to the glycosyl hydrolase 7 (cellulase C) family.</text>
</comment>
<keyword evidence="5 9" id="KW-0136">Cellulose degradation</keyword>
<evidence type="ECO:0000313" key="11">
    <source>
        <dbReference type="EMBL" id="KAF2826699.1"/>
    </source>
</evidence>
<dbReference type="OrthoDB" id="412382at2759"/>
<keyword evidence="12" id="KW-1185">Reference proteome</keyword>
<sequence length="422" mass="45337">MSWQRCTGKGGSSCTNVNGEVVIDANWRWLHATGGYSNCFDGNEWNKTACPSNAACTKNCAIEGSDYKGTYGITTSGNSLTLKFITKGQYSTNIGSRTYLMKDASSYEMFNLVGNEFTFDVDLSQLPCGLNGALYFVSMPAKGHGTPGAKYGTGYCDAQCARDLKYINGEANADGWQASSTDPNAGVGKKGACCAEMDVWEANSISTALTPHSCKPEGYSVCEDDACGGTYSLDRYAGTCDANGCDFNPYRVGVKDFYGKGKTVDTSKKMTVVTQFLGSGSSLTELKRFYVQGGTVFKNPEPTIPGMTGNSITQQWCDTQQKVFNEEIYPFNKFGGMASMGKGMAQGMVLVMSLWDDHYANMLWLDSTYPTDRDPESPGAGRGECDITSGVPADVESSVPNAQVVFSNIKFGPIGSTFQQPA</sequence>
<evidence type="ECO:0000256" key="8">
    <source>
        <dbReference type="ARBA" id="ARBA00023326"/>
    </source>
</evidence>
<evidence type="ECO:0000256" key="4">
    <source>
        <dbReference type="ARBA" id="ARBA00022801"/>
    </source>
</evidence>
<dbReference type="InterPro" id="IPR001722">
    <property type="entry name" value="Glyco_hydro_7"/>
</dbReference>
<evidence type="ECO:0000256" key="5">
    <source>
        <dbReference type="ARBA" id="ARBA00023001"/>
    </source>
</evidence>
<evidence type="ECO:0000256" key="7">
    <source>
        <dbReference type="ARBA" id="ARBA00023295"/>
    </source>
</evidence>
<evidence type="ECO:0000256" key="10">
    <source>
        <dbReference type="SAM" id="MobiDB-lite"/>
    </source>
</evidence>
<name>A0A6A7A1R7_9PLEO</name>
<dbReference type="PRINTS" id="PR00734">
    <property type="entry name" value="GLHYDRLASE7"/>
</dbReference>
<dbReference type="AlphaFoldDB" id="A0A6A7A1R7"/>
<organism evidence="11 12">
    <name type="scientific">Ophiobolus disseminans</name>
    <dbReference type="NCBI Taxonomy" id="1469910"/>
    <lineage>
        <taxon>Eukaryota</taxon>
        <taxon>Fungi</taxon>
        <taxon>Dikarya</taxon>
        <taxon>Ascomycota</taxon>
        <taxon>Pezizomycotina</taxon>
        <taxon>Dothideomycetes</taxon>
        <taxon>Pleosporomycetidae</taxon>
        <taxon>Pleosporales</taxon>
        <taxon>Pleosporineae</taxon>
        <taxon>Phaeosphaeriaceae</taxon>
        <taxon>Ophiobolus</taxon>
    </lineage>
</organism>
<gene>
    <name evidence="11" type="ORF">CC86DRAFT_445690</name>
</gene>
<accession>A0A6A7A1R7</accession>
<dbReference type="CDD" id="cd07999">
    <property type="entry name" value="GH7_CBH_EG"/>
    <property type="match status" value="1"/>
</dbReference>
<dbReference type="Gene3D" id="2.70.100.10">
    <property type="entry name" value="Glycoside hydrolase, family 7, domain"/>
    <property type="match status" value="1"/>
</dbReference>
<dbReference type="InterPro" id="IPR013320">
    <property type="entry name" value="ConA-like_dom_sf"/>
</dbReference>
<dbReference type="PANTHER" id="PTHR33753:SF2">
    <property type="entry name" value="GLYCOSIDE HYDROLASE FAMILY 7 PROTEIN"/>
    <property type="match status" value="1"/>
</dbReference>
<dbReference type="GO" id="GO:0016162">
    <property type="term" value="F:cellulose 1,4-beta-cellobiosidase activity"/>
    <property type="evidence" value="ECO:0007669"/>
    <property type="project" value="UniProtKB-EC"/>
</dbReference>
<dbReference type="SUPFAM" id="SSF49899">
    <property type="entry name" value="Concanavalin A-like lectins/glucanases"/>
    <property type="match status" value="1"/>
</dbReference>
<proteinExistence type="inferred from homology"/>
<dbReference type="Proteomes" id="UP000799424">
    <property type="component" value="Unassembled WGS sequence"/>
</dbReference>
<comment type="catalytic activity">
    <reaction evidence="1">
        <text>Hydrolysis of (1-&gt;4)-beta-D-glucosidic linkages in cellulose and cellotetraose, releasing cellobiose from the non-reducing ends of the chains.</text>
        <dbReference type="EC" id="3.2.1.91"/>
    </reaction>
</comment>
<keyword evidence="3" id="KW-0732">Signal</keyword>
<dbReference type="Pfam" id="PF00840">
    <property type="entry name" value="Glyco_hydro_7"/>
    <property type="match status" value="1"/>
</dbReference>
<evidence type="ECO:0000313" key="12">
    <source>
        <dbReference type="Proteomes" id="UP000799424"/>
    </source>
</evidence>
<keyword evidence="4 9" id="KW-0378">Hydrolase</keyword>
<keyword evidence="8 9" id="KW-0624">Polysaccharide degradation</keyword>
<dbReference type="PANTHER" id="PTHR33753">
    <property type="entry name" value="1,4-BETA-D-GLUCAN CELLOBIOHYDROLASE B"/>
    <property type="match status" value="1"/>
</dbReference>
<dbReference type="EC" id="3.2.1.-" evidence="9"/>
<feature type="region of interest" description="Disordered" evidence="10">
    <location>
        <begin position="373"/>
        <end position="393"/>
    </location>
</feature>
<evidence type="ECO:0000256" key="1">
    <source>
        <dbReference type="ARBA" id="ARBA00001641"/>
    </source>
</evidence>
<keyword evidence="6" id="KW-0119">Carbohydrate metabolism</keyword>
<keyword evidence="7 9" id="KW-0326">Glycosidase</keyword>
<dbReference type="GO" id="GO:0030245">
    <property type="term" value="P:cellulose catabolic process"/>
    <property type="evidence" value="ECO:0007669"/>
    <property type="project" value="UniProtKB-KW"/>
</dbReference>
<dbReference type="InterPro" id="IPR037019">
    <property type="entry name" value="Glyco_hydro_7_sf"/>
</dbReference>
<protein>
    <recommendedName>
        <fullName evidence="9">Glucanase</fullName>
        <ecNumber evidence="9">3.2.1.-</ecNumber>
    </recommendedName>
</protein>